<evidence type="ECO:0000256" key="1">
    <source>
        <dbReference type="SAM" id="SignalP"/>
    </source>
</evidence>
<keyword evidence="3" id="KW-1185">Reference proteome</keyword>
<gene>
    <name evidence="2" type="ORF">SAMN04488515_1259</name>
</gene>
<dbReference type="AlphaFoldDB" id="A0A1I0PIS8"/>
<dbReference type="EMBL" id="FOIZ01000001">
    <property type="protein sequence ID" value="SEW14385.1"/>
    <property type="molecule type" value="Genomic_DNA"/>
</dbReference>
<protein>
    <submittedName>
        <fullName evidence="2">Uncharacterized protein</fullName>
    </submittedName>
</protein>
<accession>A0A1I0PIS8</accession>
<reference evidence="2 3" key="1">
    <citation type="submission" date="2016-10" db="EMBL/GenBank/DDBJ databases">
        <authorList>
            <person name="de Groot N.N."/>
        </authorList>
    </citation>
    <scope>NUCLEOTIDE SEQUENCE [LARGE SCALE GENOMIC DNA]</scope>
    <source>
        <strain evidence="2 3">DSM 17925</strain>
    </source>
</reference>
<feature type="signal peptide" evidence="1">
    <location>
        <begin position="1"/>
        <end position="19"/>
    </location>
</feature>
<evidence type="ECO:0000313" key="2">
    <source>
        <dbReference type="EMBL" id="SEW14385.1"/>
    </source>
</evidence>
<dbReference type="RefSeq" id="WP_089991626.1">
    <property type="nucleotide sequence ID" value="NZ_FOIZ01000001.1"/>
</dbReference>
<organism evidence="2 3">
    <name type="scientific">Cognatiyoonia koreensis</name>
    <dbReference type="NCBI Taxonomy" id="364200"/>
    <lineage>
        <taxon>Bacteria</taxon>
        <taxon>Pseudomonadati</taxon>
        <taxon>Pseudomonadota</taxon>
        <taxon>Alphaproteobacteria</taxon>
        <taxon>Rhodobacterales</taxon>
        <taxon>Paracoccaceae</taxon>
        <taxon>Cognatiyoonia</taxon>
    </lineage>
</organism>
<name>A0A1I0PIS8_9RHOB</name>
<sequence length="264" mass="28358">MIARAVFCASAVWAGVAAADEVSFHGGDLILSLPVGMTVGRSFGEGDARYAVDLMTPTIEESWLDAGRGSELADMDRMEAAFGLSFASLDCTDIASGAPVRPTKCKNSIGMSILAIDRSTPDSGALLGNQMGLLAEDVDALWAAGAWDTMLTTFCANETHPHRVEDSRDDQSVICISDRPALAPHFLSFRLMINTEHAVVMYAQNVQAETDVIMTYGVDDFLALIEGATDIETTLFAESEKYVAKNDRSDIYLLDTLSAVSIVE</sequence>
<dbReference type="Proteomes" id="UP000199167">
    <property type="component" value="Unassembled WGS sequence"/>
</dbReference>
<feature type="chain" id="PRO_5011503618" evidence="1">
    <location>
        <begin position="20"/>
        <end position="264"/>
    </location>
</feature>
<evidence type="ECO:0000313" key="3">
    <source>
        <dbReference type="Proteomes" id="UP000199167"/>
    </source>
</evidence>
<proteinExistence type="predicted"/>
<keyword evidence="1" id="KW-0732">Signal</keyword>
<dbReference type="STRING" id="364200.SAMN04488515_1259"/>